<dbReference type="Gene3D" id="3.30.920.30">
    <property type="entry name" value="Hypothetical protein"/>
    <property type="match status" value="1"/>
</dbReference>
<evidence type="ECO:0000256" key="2">
    <source>
        <dbReference type="ARBA" id="ARBA00022649"/>
    </source>
</evidence>
<name>A0A1G2DGJ0_9BACT</name>
<dbReference type="PANTHER" id="PTHR34873:SF3">
    <property type="entry name" value="ADDICTION MODULE TOXIN, HICA FAMILY"/>
    <property type="match status" value="1"/>
</dbReference>
<evidence type="ECO:0000256" key="4">
    <source>
        <dbReference type="ARBA" id="ARBA00022759"/>
    </source>
</evidence>
<dbReference type="EMBL" id="MHLO01000015">
    <property type="protein sequence ID" value="OGZ12777.1"/>
    <property type="molecule type" value="Genomic_DNA"/>
</dbReference>
<evidence type="ECO:0000256" key="5">
    <source>
        <dbReference type="ARBA" id="ARBA00022801"/>
    </source>
</evidence>
<keyword evidence="6" id="KW-0694">RNA-binding</keyword>
<proteinExistence type="inferred from homology"/>
<dbReference type="SUPFAM" id="SSF54786">
    <property type="entry name" value="YcfA/nrd intein domain"/>
    <property type="match status" value="1"/>
</dbReference>
<evidence type="ECO:0000256" key="7">
    <source>
        <dbReference type="ARBA" id="ARBA00023016"/>
    </source>
</evidence>
<keyword evidence="5" id="KW-0378">Hydrolase</keyword>
<accession>A0A1G2DGJ0</accession>
<organism evidence="8 9">
    <name type="scientific">Candidatus Lloydbacteria bacterium RIFCSPHIGHO2_02_FULL_54_17</name>
    <dbReference type="NCBI Taxonomy" id="1798664"/>
    <lineage>
        <taxon>Bacteria</taxon>
        <taxon>Candidatus Lloydiibacteriota</taxon>
    </lineage>
</organism>
<evidence type="ECO:0000256" key="1">
    <source>
        <dbReference type="ARBA" id="ARBA00006620"/>
    </source>
</evidence>
<sequence length="71" mass="7834">MPKLPRITATQIISVLLQQGFVCVRQSGSHKIFKNADGKRVTVPFHGSNTLHPKLVKSILDDAEIDPNDLV</sequence>
<gene>
    <name evidence="8" type="ORF">A3C93_05425</name>
</gene>
<dbReference type="STRING" id="1798664.A3C93_05425"/>
<dbReference type="PANTHER" id="PTHR34873">
    <property type="entry name" value="SSR1766 PROTEIN"/>
    <property type="match status" value="1"/>
</dbReference>
<evidence type="ECO:0000256" key="6">
    <source>
        <dbReference type="ARBA" id="ARBA00022884"/>
    </source>
</evidence>
<keyword evidence="4" id="KW-0255">Endonuclease</keyword>
<reference evidence="8 9" key="1">
    <citation type="journal article" date="2016" name="Nat. Commun.">
        <title>Thousands of microbial genomes shed light on interconnected biogeochemical processes in an aquifer system.</title>
        <authorList>
            <person name="Anantharaman K."/>
            <person name="Brown C.T."/>
            <person name="Hug L.A."/>
            <person name="Sharon I."/>
            <person name="Castelle C.J."/>
            <person name="Probst A.J."/>
            <person name="Thomas B.C."/>
            <person name="Singh A."/>
            <person name="Wilkins M.J."/>
            <person name="Karaoz U."/>
            <person name="Brodie E.L."/>
            <person name="Williams K.H."/>
            <person name="Hubbard S.S."/>
            <person name="Banfield J.F."/>
        </authorList>
    </citation>
    <scope>NUCLEOTIDE SEQUENCE [LARGE SCALE GENOMIC DNA]</scope>
</reference>
<evidence type="ECO:0000313" key="9">
    <source>
        <dbReference type="Proteomes" id="UP000178636"/>
    </source>
</evidence>
<dbReference type="GO" id="GO:0003729">
    <property type="term" value="F:mRNA binding"/>
    <property type="evidence" value="ECO:0007669"/>
    <property type="project" value="InterPro"/>
</dbReference>
<evidence type="ECO:0000256" key="3">
    <source>
        <dbReference type="ARBA" id="ARBA00022722"/>
    </source>
</evidence>
<keyword evidence="2" id="KW-1277">Toxin-antitoxin system</keyword>
<protein>
    <recommendedName>
        <fullName evidence="10">Addiction module toxin, HicA family</fullName>
    </recommendedName>
</protein>
<dbReference type="Proteomes" id="UP000178636">
    <property type="component" value="Unassembled WGS sequence"/>
</dbReference>
<dbReference type="GO" id="GO:0016787">
    <property type="term" value="F:hydrolase activity"/>
    <property type="evidence" value="ECO:0007669"/>
    <property type="project" value="UniProtKB-KW"/>
</dbReference>
<dbReference type="InterPro" id="IPR038570">
    <property type="entry name" value="HicA_sf"/>
</dbReference>
<comment type="caution">
    <text evidence="8">The sequence shown here is derived from an EMBL/GenBank/DDBJ whole genome shotgun (WGS) entry which is preliminary data.</text>
</comment>
<dbReference type="AlphaFoldDB" id="A0A1G2DGJ0"/>
<evidence type="ECO:0000313" key="8">
    <source>
        <dbReference type="EMBL" id="OGZ12777.1"/>
    </source>
</evidence>
<dbReference type="InterPro" id="IPR012933">
    <property type="entry name" value="HicA_mRNA_interferase"/>
</dbReference>
<dbReference type="Pfam" id="PF07927">
    <property type="entry name" value="HicA_toxin"/>
    <property type="match status" value="1"/>
</dbReference>
<keyword evidence="3" id="KW-0540">Nuclease</keyword>
<keyword evidence="7" id="KW-0346">Stress response</keyword>
<dbReference type="GO" id="GO:0004519">
    <property type="term" value="F:endonuclease activity"/>
    <property type="evidence" value="ECO:0007669"/>
    <property type="project" value="UniProtKB-KW"/>
</dbReference>
<evidence type="ECO:0008006" key="10">
    <source>
        <dbReference type="Google" id="ProtNLM"/>
    </source>
</evidence>
<comment type="similarity">
    <text evidence="1">Belongs to the HicA mRNA interferase family.</text>
</comment>